<evidence type="ECO:0000256" key="3">
    <source>
        <dbReference type="SAM" id="MobiDB-lite"/>
    </source>
</evidence>
<proteinExistence type="predicted"/>
<comment type="caution">
    <text evidence="6">The sequence shown here is derived from an EMBL/GenBank/DDBJ whole genome shotgun (WGS) entry which is preliminary data.</text>
</comment>
<dbReference type="Gene3D" id="3.20.20.140">
    <property type="entry name" value="Metal-dependent hydrolases"/>
    <property type="match status" value="1"/>
</dbReference>
<evidence type="ECO:0000313" key="6">
    <source>
        <dbReference type="EMBL" id="TKV77721.1"/>
    </source>
</evidence>
<evidence type="ECO:0000259" key="5">
    <source>
        <dbReference type="SMART" id="SM00483"/>
    </source>
</evidence>
<dbReference type="GO" id="GO:0004527">
    <property type="term" value="F:exonuclease activity"/>
    <property type="evidence" value="ECO:0007669"/>
    <property type="project" value="UniProtKB-KW"/>
</dbReference>
<accession>A0A4U6RTU2</accession>
<dbReference type="CDD" id="cd07436">
    <property type="entry name" value="PHP_PolX"/>
    <property type="match status" value="1"/>
</dbReference>
<sequence>MAAADSRTVAKLLREYAKRTALRGGNPYRAKAYSRAADSLAALAVPLDVLIEEDRLTEIPGVGDAIADIIRKLHRTGSHPSLETLRKEIPASVLELLTVPGLRPEKVLRLYKDLGITSLVELETAAQQDRIKKAKGLGAALQTKILQNLTIAKSGEGCLHLHRAAVLLEHGKMSLQDARPDLRRVTFAGDFRRGCELVADLALVAVAQTAADRPAAVASGGLKVHLTDGKHFGATLLHATGSARHIDELRVLADRKGMKLESDGLRKGRHLISAKEEEIYDALDLPFIEPELREGRGEIELARKGRLPKLVTDGDLHGILHCHTDASDGTETLETMALATRKRGFQYFGVADHSRSAHYAGGLSTEQIEQQHRAADRLNRRFGKYFRILKGIESDILVDGSLDYPDDVLDSFDFVVASIHGRFKLDRKAQTERLLRAIANPYTTIIGHMTGRQLQRRPGYEVDVEKVLRACAKHGVAVEINAHPWRLDLDWRWHQAALNFGCLLSINPDAHSIVELDHMHWGVEMARKGGVPAKRVLNAMPLPEITRYLRTRRRSRARAQLAGAVRVRRRPLAPEQRKQQDDGKRDAQKPQ</sequence>
<dbReference type="InterPro" id="IPR047967">
    <property type="entry name" value="PolX_PHP"/>
</dbReference>
<dbReference type="InterPro" id="IPR002054">
    <property type="entry name" value="DNA-dir_DNA_pol_X"/>
</dbReference>
<feature type="domain" description="Polymerase/histidinol phosphatase N-terminal" evidence="4">
    <location>
        <begin position="318"/>
        <end position="398"/>
    </location>
</feature>
<name>A0A4U6RTU2_BRAEL</name>
<dbReference type="SMART" id="SM00483">
    <property type="entry name" value="POLXc"/>
    <property type="match status" value="1"/>
</dbReference>
<dbReference type="EMBL" id="SZZP01000021">
    <property type="protein sequence ID" value="TKV77721.1"/>
    <property type="molecule type" value="Genomic_DNA"/>
</dbReference>
<keyword evidence="6" id="KW-0378">Hydrolase</keyword>
<dbReference type="SUPFAM" id="SSF89550">
    <property type="entry name" value="PHP domain-like"/>
    <property type="match status" value="1"/>
</dbReference>
<keyword evidence="2" id="KW-0548">Nucleotidyltransferase</keyword>
<dbReference type="FunFam" id="3.20.20.140:FF:000047">
    <property type="entry name" value="PHP domain-containing protein"/>
    <property type="match status" value="1"/>
</dbReference>
<dbReference type="GO" id="GO:0003677">
    <property type="term" value="F:DNA binding"/>
    <property type="evidence" value="ECO:0007669"/>
    <property type="project" value="InterPro"/>
</dbReference>
<dbReference type="GO" id="GO:0005829">
    <property type="term" value="C:cytosol"/>
    <property type="evidence" value="ECO:0007669"/>
    <property type="project" value="TreeGrafter"/>
</dbReference>
<dbReference type="Pfam" id="PF02811">
    <property type="entry name" value="PHP"/>
    <property type="match status" value="1"/>
</dbReference>
<dbReference type="InterPro" id="IPR029398">
    <property type="entry name" value="PolB_thumb"/>
</dbReference>
<dbReference type="Pfam" id="PF14716">
    <property type="entry name" value="HHH_8"/>
    <property type="match status" value="1"/>
</dbReference>
<dbReference type="InterPro" id="IPR037160">
    <property type="entry name" value="DNA_Pol_thumb_sf"/>
</dbReference>
<gene>
    <name evidence="6" type="ORF">FDV58_29380</name>
</gene>
<evidence type="ECO:0000256" key="2">
    <source>
        <dbReference type="ARBA" id="ARBA00022695"/>
    </source>
</evidence>
<organism evidence="6 7">
    <name type="scientific">Bradyrhizobium elkanii</name>
    <dbReference type="NCBI Taxonomy" id="29448"/>
    <lineage>
        <taxon>Bacteria</taxon>
        <taxon>Pseudomonadati</taxon>
        <taxon>Pseudomonadota</taxon>
        <taxon>Alphaproteobacteria</taxon>
        <taxon>Hyphomicrobiales</taxon>
        <taxon>Nitrobacteraceae</taxon>
        <taxon>Bradyrhizobium</taxon>
    </lineage>
</organism>
<dbReference type="AlphaFoldDB" id="A0A4U6RTU2"/>
<feature type="domain" description="DNA-directed DNA polymerase X" evidence="5">
    <location>
        <begin position="3"/>
        <end position="294"/>
    </location>
</feature>
<dbReference type="InterPro" id="IPR050243">
    <property type="entry name" value="PHP_phosphatase"/>
</dbReference>
<dbReference type="GO" id="GO:0071978">
    <property type="term" value="P:bacterial-type flagellum-dependent swarming motility"/>
    <property type="evidence" value="ECO:0007669"/>
    <property type="project" value="TreeGrafter"/>
</dbReference>
<dbReference type="SUPFAM" id="SSF47802">
    <property type="entry name" value="DNA polymerase beta, N-terminal domain-like"/>
    <property type="match status" value="1"/>
</dbReference>
<feature type="region of interest" description="Disordered" evidence="3">
    <location>
        <begin position="565"/>
        <end position="591"/>
    </location>
</feature>
<dbReference type="GO" id="GO:0003887">
    <property type="term" value="F:DNA-directed DNA polymerase activity"/>
    <property type="evidence" value="ECO:0007669"/>
    <property type="project" value="InterPro"/>
</dbReference>
<dbReference type="PANTHER" id="PTHR36928">
    <property type="entry name" value="PHOSPHATASE YCDX-RELATED"/>
    <property type="match status" value="1"/>
</dbReference>
<dbReference type="Proteomes" id="UP000305095">
    <property type="component" value="Unassembled WGS sequence"/>
</dbReference>
<evidence type="ECO:0000259" key="4">
    <source>
        <dbReference type="SMART" id="SM00481"/>
    </source>
</evidence>
<feature type="compositionally biased region" description="Basic and acidic residues" evidence="3">
    <location>
        <begin position="575"/>
        <end position="591"/>
    </location>
</feature>
<keyword evidence="6" id="KW-0540">Nuclease</keyword>
<evidence type="ECO:0000313" key="7">
    <source>
        <dbReference type="Proteomes" id="UP000305095"/>
    </source>
</evidence>
<dbReference type="InterPro" id="IPR010996">
    <property type="entry name" value="HHH_MUS81"/>
</dbReference>
<dbReference type="Gene3D" id="1.10.150.20">
    <property type="entry name" value="5' to 3' exonuclease, C-terminal subdomain"/>
    <property type="match status" value="1"/>
</dbReference>
<dbReference type="RefSeq" id="WP_137482256.1">
    <property type="nucleotide sequence ID" value="NZ_SZZP01000021.1"/>
</dbReference>
<dbReference type="InterPro" id="IPR003141">
    <property type="entry name" value="Pol/His_phosphatase_N"/>
</dbReference>
<dbReference type="SUPFAM" id="SSF81301">
    <property type="entry name" value="Nucleotidyltransferase"/>
    <property type="match status" value="1"/>
</dbReference>
<dbReference type="PANTHER" id="PTHR36928:SF1">
    <property type="entry name" value="PHOSPHATASE YCDX-RELATED"/>
    <property type="match status" value="1"/>
</dbReference>
<dbReference type="Gene3D" id="1.10.150.110">
    <property type="entry name" value="DNA polymerase beta, N-terminal domain-like"/>
    <property type="match status" value="1"/>
</dbReference>
<dbReference type="InterPro" id="IPR043519">
    <property type="entry name" value="NT_sf"/>
</dbReference>
<dbReference type="Gene3D" id="3.30.210.10">
    <property type="entry name" value="DNA polymerase, thumb domain"/>
    <property type="match status" value="1"/>
</dbReference>
<reference evidence="6 7" key="1">
    <citation type="submission" date="2019-05" db="EMBL/GenBank/DDBJ databases">
        <title>Draft Genome of Bradyrhizobium elkanii strain SEMIA 938, Used in Commercial Inoculants for Lupinus spp. in Brazil.</title>
        <authorList>
            <person name="Hungria M."/>
            <person name="Delamuta J.R.M."/>
            <person name="Ribeiro R.A."/>
            <person name="Nogueira M.A."/>
        </authorList>
    </citation>
    <scope>NUCLEOTIDE SEQUENCE [LARGE SCALE GENOMIC DNA]</scope>
    <source>
        <strain evidence="6 7">Semia 938</strain>
    </source>
</reference>
<dbReference type="GO" id="GO:0008270">
    <property type="term" value="F:zinc ion binding"/>
    <property type="evidence" value="ECO:0007669"/>
    <property type="project" value="TreeGrafter"/>
</dbReference>
<dbReference type="PIRSF" id="PIRSF005047">
    <property type="entry name" value="UCP005047_YshC"/>
    <property type="match status" value="1"/>
</dbReference>
<dbReference type="Pfam" id="PF14791">
    <property type="entry name" value="DNA_pol_B_thumb"/>
    <property type="match status" value="1"/>
</dbReference>
<protein>
    <submittedName>
        <fullName evidence="6">DNA polymerase/3'-5' exonuclease PolX</fullName>
    </submittedName>
</protein>
<dbReference type="InterPro" id="IPR027421">
    <property type="entry name" value="DNA_pol_lamdba_lyase_dom_sf"/>
</dbReference>
<keyword evidence="6" id="KW-0269">Exonuclease</keyword>
<dbReference type="SMART" id="SM00481">
    <property type="entry name" value="POLIIIAc"/>
    <property type="match status" value="1"/>
</dbReference>
<dbReference type="InterPro" id="IPR016195">
    <property type="entry name" value="Pol/histidinol_Pase-like"/>
</dbReference>
<evidence type="ECO:0000256" key="1">
    <source>
        <dbReference type="ARBA" id="ARBA00022679"/>
    </source>
</evidence>
<keyword evidence="1" id="KW-0808">Transferase</keyword>
<dbReference type="InterPro" id="IPR022311">
    <property type="entry name" value="PolX-like"/>
</dbReference>
<dbReference type="InterPro" id="IPR004013">
    <property type="entry name" value="PHP_dom"/>
</dbReference>
<dbReference type="GO" id="GO:0042578">
    <property type="term" value="F:phosphoric ester hydrolase activity"/>
    <property type="evidence" value="ECO:0007669"/>
    <property type="project" value="TreeGrafter"/>
</dbReference>
<dbReference type="Pfam" id="PF14520">
    <property type="entry name" value="HHH_5"/>
    <property type="match status" value="1"/>
</dbReference>